<dbReference type="RefSeq" id="XP_007413022.1">
    <property type="nucleotide sequence ID" value="XM_007412960.1"/>
</dbReference>
<gene>
    <name evidence="1" type="ORF">MELLADRAFT_109069</name>
</gene>
<dbReference type="KEGG" id="mlr:MELLADRAFT_109069"/>
<dbReference type="EMBL" id="GL883123">
    <property type="protein sequence ID" value="EGG03575.1"/>
    <property type="molecule type" value="Genomic_DNA"/>
</dbReference>
<accession>F4RV82</accession>
<protein>
    <submittedName>
        <fullName evidence="1">Uncharacterized protein</fullName>
    </submittedName>
</protein>
<dbReference type="OrthoDB" id="2511229at2759"/>
<organism evidence="2">
    <name type="scientific">Melampsora larici-populina (strain 98AG31 / pathotype 3-4-7)</name>
    <name type="common">Poplar leaf rust fungus</name>
    <dbReference type="NCBI Taxonomy" id="747676"/>
    <lineage>
        <taxon>Eukaryota</taxon>
        <taxon>Fungi</taxon>
        <taxon>Dikarya</taxon>
        <taxon>Basidiomycota</taxon>
        <taxon>Pucciniomycotina</taxon>
        <taxon>Pucciniomycetes</taxon>
        <taxon>Pucciniales</taxon>
        <taxon>Melampsoraceae</taxon>
        <taxon>Melampsora</taxon>
    </lineage>
</organism>
<dbReference type="GeneID" id="18923643"/>
<dbReference type="HOGENOM" id="CLU_065193_0_0_1"/>
<evidence type="ECO:0000313" key="2">
    <source>
        <dbReference type="Proteomes" id="UP000001072"/>
    </source>
</evidence>
<evidence type="ECO:0000313" key="1">
    <source>
        <dbReference type="EMBL" id="EGG03575.1"/>
    </source>
</evidence>
<reference evidence="2" key="1">
    <citation type="journal article" date="2011" name="Proc. Natl. Acad. Sci. U.S.A.">
        <title>Obligate biotrophy features unraveled by the genomic analysis of rust fungi.</title>
        <authorList>
            <person name="Duplessis S."/>
            <person name="Cuomo C.A."/>
            <person name="Lin Y.-C."/>
            <person name="Aerts A."/>
            <person name="Tisserant E."/>
            <person name="Veneault-Fourrey C."/>
            <person name="Joly D.L."/>
            <person name="Hacquard S."/>
            <person name="Amselem J."/>
            <person name="Cantarel B.L."/>
            <person name="Chiu R."/>
            <person name="Coutinho P.M."/>
            <person name="Feau N."/>
            <person name="Field M."/>
            <person name="Frey P."/>
            <person name="Gelhaye E."/>
            <person name="Goldberg J."/>
            <person name="Grabherr M.G."/>
            <person name="Kodira C.D."/>
            <person name="Kohler A."/>
            <person name="Kuees U."/>
            <person name="Lindquist E.A."/>
            <person name="Lucas S.M."/>
            <person name="Mago R."/>
            <person name="Mauceli E."/>
            <person name="Morin E."/>
            <person name="Murat C."/>
            <person name="Pangilinan J.L."/>
            <person name="Park R."/>
            <person name="Pearson M."/>
            <person name="Quesneville H."/>
            <person name="Rouhier N."/>
            <person name="Sakthikumar S."/>
            <person name="Salamov A.A."/>
            <person name="Schmutz J."/>
            <person name="Selles B."/>
            <person name="Shapiro H."/>
            <person name="Tanguay P."/>
            <person name="Tuskan G.A."/>
            <person name="Henrissat B."/>
            <person name="Van de Peer Y."/>
            <person name="Rouze P."/>
            <person name="Ellis J.G."/>
            <person name="Dodds P.N."/>
            <person name="Schein J.E."/>
            <person name="Zhong S."/>
            <person name="Hamelin R.C."/>
            <person name="Grigoriev I.V."/>
            <person name="Szabo L.J."/>
            <person name="Martin F."/>
        </authorList>
    </citation>
    <scope>NUCLEOTIDE SEQUENCE [LARGE SCALE GENOMIC DNA]</scope>
    <source>
        <strain evidence="2">98AG31 / pathotype 3-4-7</strain>
    </source>
</reference>
<dbReference type="Proteomes" id="UP000001072">
    <property type="component" value="Unassembled WGS sequence"/>
</dbReference>
<dbReference type="InParanoid" id="F4RV82"/>
<dbReference type="VEuPathDB" id="FungiDB:MELLADRAFT_109069"/>
<proteinExistence type="predicted"/>
<dbReference type="AlphaFoldDB" id="F4RV82"/>
<name>F4RV82_MELLP</name>
<keyword evidence="2" id="KW-1185">Reference proteome</keyword>
<sequence>MACADHAILLPCFVLNCGTSSGPLKVLTDERVEELITTGQGPGKIDTFDRHMNDIVKKPSTQIDFRTWIIKRNGAQDVEIRGDSNYAERDFIDHLLAWHKDKWMKKANEKKKYPSAEKIKKTLNKYPFSLSETSKVEHIPEPFIPYDSYLKNILMTPGEFIERYLPRHDAYRSRFWARIQQEFPDSEYNYASESLVPKAYWTSDIFTRYEKFALEELNQWTEKIPRFDFIDRYVPDIKGLRLEFEAYLNSIPKFLNPETRMRAKEYMPAYLAWAKKVHMHTERFFSYGQGEYRLKEPFIKYLYKKGATRGLSPQDTYFHGDIHAEYSAFLYERKHANFAKKMLYKFQEWKYNLHLGWTAFKNSFSNLDGWDKFFLGMGAAELGDIFVRLFAG</sequence>